<name>A0A0F9HVN5_9ZZZZ</name>
<dbReference type="AlphaFoldDB" id="A0A0F9HVN5"/>
<gene>
    <name evidence="1" type="ORF">LCGC14_1951990</name>
</gene>
<reference evidence="1" key="1">
    <citation type="journal article" date="2015" name="Nature">
        <title>Complex archaea that bridge the gap between prokaryotes and eukaryotes.</title>
        <authorList>
            <person name="Spang A."/>
            <person name="Saw J.H."/>
            <person name="Jorgensen S.L."/>
            <person name="Zaremba-Niedzwiedzka K."/>
            <person name="Martijn J."/>
            <person name="Lind A.E."/>
            <person name="van Eijk R."/>
            <person name="Schleper C."/>
            <person name="Guy L."/>
            <person name="Ettema T.J."/>
        </authorList>
    </citation>
    <scope>NUCLEOTIDE SEQUENCE</scope>
</reference>
<proteinExistence type="predicted"/>
<accession>A0A0F9HVN5</accession>
<evidence type="ECO:0000313" key="1">
    <source>
        <dbReference type="EMBL" id="KKL85715.1"/>
    </source>
</evidence>
<organism evidence="1">
    <name type="scientific">marine sediment metagenome</name>
    <dbReference type="NCBI Taxonomy" id="412755"/>
    <lineage>
        <taxon>unclassified sequences</taxon>
        <taxon>metagenomes</taxon>
        <taxon>ecological metagenomes</taxon>
    </lineage>
</organism>
<sequence>ILYVFIIYLTCQNEAALAGPSIAEIKIKGINVFSLLPGEADNGHDAIAFTFPVPIRLIATETIKVASDRANLEAHGGFVGYLLP</sequence>
<feature type="non-terminal residue" evidence="1">
    <location>
        <position position="1"/>
    </location>
</feature>
<protein>
    <submittedName>
        <fullName evidence="1">Uncharacterized protein</fullName>
    </submittedName>
</protein>
<comment type="caution">
    <text evidence="1">The sequence shown here is derived from an EMBL/GenBank/DDBJ whole genome shotgun (WGS) entry which is preliminary data.</text>
</comment>
<dbReference type="EMBL" id="LAZR01021330">
    <property type="protein sequence ID" value="KKL85715.1"/>
    <property type="molecule type" value="Genomic_DNA"/>
</dbReference>